<dbReference type="Pfam" id="PF00746">
    <property type="entry name" value="Gram_pos_anchor"/>
    <property type="match status" value="1"/>
</dbReference>
<feature type="chain" id="PRO_5038349155" evidence="6">
    <location>
        <begin position="20"/>
        <end position="414"/>
    </location>
</feature>
<dbReference type="Gene3D" id="2.60.40.1850">
    <property type="match status" value="2"/>
</dbReference>
<keyword evidence="3 6" id="KW-0732">Signal</keyword>
<evidence type="ECO:0000256" key="6">
    <source>
        <dbReference type="SAM" id="SignalP"/>
    </source>
</evidence>
<evidence type="ECO:0000256" key="2">
    <source>
        <dbReference type="ARBA" id="ARBA00022525"/>
    </source>
</evidence>
<dbReference type="NCBIfam" id="TIGR01167">
    <property type="entry name" value="LPXTG_anchor"/>
    <property type="match status" value="1"/>
</dbReference>
<evidence type="ECO:0000313" key="9">
    <source>
        <dbReference type="Proteomes" id="UP000298021"/>
    </source>
</evidence>
<evidence type="ECO:0000256" key="1">
    <source>
        <dbReference type="ARBA" id="ARBA00022512"/>
    </source>
</evidence>
<evidence type="ECO:0000256" key="3">
    <source>
        <dbReference type="ARBA" id="ARBA00022729"/>
    </source>
</evidence>
<dbReference type="SUPFAM" id="SSF158911">
    <property type="entry name" value="NEAT domain-like"/>
    <property type="match status" value="2"/>
</dbReference>
<organism evidence="8 9">
    <name type="scientific">Companilactobacillus suantsaicola</name>
    <dbReference type="NCBI Taxonomy" id="2487723"/>
    <lineage>
        <taxon>Bacteria</taxon>
        <taxon>Bacillati</taxon>
        <taxon>Bacillota</taxon>
        <taxon>Bacilli</taxon>
        <taxon>Lactobacillales</taxon>
        <taxon>Lactobacillaceae</taxon>
        <taxon>Companilactobacillus</taxon>
    </lineage>
</organism>
<accession>A0A4Z0JMU2</accession>
<proteinExistence type="predicted"/>
<dbReference type="RefSeq" id="WP_135372535.1">
    <property type="nucleotide sequence ID" value="NZ_RKLY01000012.1"/>
</dbReference>
<dbReference type="Proteomes" id="UP000298021">
    <property type="component" value="Unassembled WGS sequence"/>
</dbReference>
<keyword evidence="1" id="KW-0134">Cell wall</keyword>
<keyword evidence="4" id="KW-0572">Peptidoglycan-anchor</keyword>
<evidence type="ECO:0000256" key="4">
    <source>
        <dbReference type="ARBA" id="ARBA00023088"/>
    </source>
</evidence>
<keyword evidence="5" id="KW-0812">Transmembrane</keyword>
<keyword evidence="9" id="KW-1185">Reference proteome</keyword>
<dbReference type="InterPro" id="IPR019931">
    <property type="entry name" value="LPXTG_anchor"/>
</dbReference>
<feature type="domain" description="Gram-positive cocci surface proteins LPxTG" evidence="7">
    <location>
        <begin position="375"/>
        <end position="413"/>
    </location>
</feature>
<name>A0A4Z0JMU2_9LACO</name>
<feature type="signal peptide" evidence="6">
    <location>
        <begin position="1"/>
        <end position="19"/>
    </location>
</feature>
<evidence type="ECO:0000259" key="7">
    <source>
        <dbReference type="Pfam" id="PF00746"/>
    </source>
</evidence>
<evidence type="ECO:0000256" key="5">
    <source>
        <dbReference type="SAM" id="Phobius"/>
    </source>
</evidence>
<keyword evidence="5" id="KW-1133">Transmembrane helix</keyword>
<dbReference type="EMBL" id="RKLY01000012">
    <property type="protein sequence ID" value="TGD23439.1"/>
    <property type="molecule type" value="Genomic_DNA"/>
</dbReference>
<evidence type="ECO:0000313" key="8">
    <source>
        <dbReference type="EMBL" id="TGD23439.1"/>
    </source>
</evidence>
<dbReference type="AlphaFoldDB" id="A0A4Z0JMU2"/>
<keyword evidence="2" id="KW-0964">Secreted</keyword>
<keyword evidence="5" id="KW-0472">Membrane</keyword>
<dbReference type="InterPro" id="IPR037250">
    <property type="entry name" value="NEAT_dom_sf"/>
</dbReference>
<gene>
    <name evidence="8" type="ORF">EGT49_06090</name>
</gene>
<sequence>MKKWVISLLSVGMLLGVFGATGLNSASPNSNMVQADTNSNERTINYQVYKTGSDNKSPADAYFTNSADITTNPDGTHKVTMTAEVSKLTGLEMPMINGQKPSVSATYTRDGKKYVDVSFKVNKLADLDNSVDGLVQTKLLNFKMDKNSVDFKFDSSSLDSNGVASSFAASLHKITDAESQVQTNLDAANDVLDSTKDVGDSDIIDTPTQATKTTNDNKTVLKELTYKIAKNNGDGALVSPYFTNTAKVMQNPDGSYYAEVTVKYPKKFGDTAVKVNYVNHAKPVNLSFTSIGDNNYLKFDFPINNLTDFSNLIPGNISLDIPDFGIDKNVDFNLDFDSMNPDDLSNLTEDSDLSGLLSNMSSLKTGDVKIETVKEPKKQTLPQAGDETNNGLAVIGGLLLILWIVLIKETYVKK</sequence>
<feature type="transmembrane region" description="Helical" evidence="5">
    <location>
        <begin position="390"/>
        <end position="407"/>
    </location>
</feature>
<reference evidence="8 9" key="1">
    <citation type="submission" date="2018-10" db="EMBL/GenBank/DDBJ databases">
        <title>Lactobacillus sp. R7 and Lactobacillus sp. R19 isolated from fermented mustard green product of Taiwan.</title>
        <authorList>
            <person name="Lin S.-T."/>
        </authorList>
    </citation>
    <scope>NUCLEOTIDE SEQUENCE [LARGE SCALE GENOMIC DNA]</scope>
    <source>
        <strain evidence="8 9">BCRC 81127</strain>
    </source>
</reference>
<protein>
    <submittedName>
        <fullName evidence="8">LPXTG cell wall anchor domain-containing protein</fullName>
    </submittedName>
</protein>
<comment type="caution">
    <text evidence="8">The sequence shown here is derived from an EMBL/GenBank/DDBJ whole genome shotgun (WGS) entry which is preliminary data.</text>
</comment>
<dbReference type="OrthoDB" id="2326738at2"/>